<evidence type="ECO:0000313" key="1">
    <source>
        <dbReference type="EMBL" id="OIO30816.1"/>
    </source>
</evidence>
<dbReference type="STRING" id="1805281.AUJ77_01555"/>
<name>A0A1J4V4B4_9BACT</name>
<protein>
    <submittedName>
        <fullName evidence="1">Uncharacterized protein</fullName>
    </submittedName>
</protein>
<dbReference type="EMBL" id="MNVN01000012">
    <property type="protein sequence ID" value="OIO30816.1"/>
    <property type="molecule type" value="Genomic_DNA"/>
</dbReference>
<reference evidence="1 2" key="1">
    <citation type="journal article" date="2016" name="Environ. Microbiol.">
        <title>Genomic resolution of a cold subsurface aquifer community provides metabolic insights for novel microbes adapted to high CO concentrations.</title>
        <authorList>
            <person name="Probst A.J."/>
            <person name="Castelle C.J."/>
            <person name="Singh A."/>
            <person name="Brown C.T."/>
            <person name="Anantharaman K."/>
            <person name="Sharon I."/>
            <person name="Hug L.A."/>
            <person name="Burstein D."/>
            <person name="Emerson J.B."/>
            <person name="Thomas B.C."/>
            <person name="Banfield J.F."/>
        </authorList>
    </citation>
    <scope>NUCLEOTIDE SEQUENCE [LARGE SCALE GENOMIC DNA]</scope>
    <source>
        <strain evidence="1">CG1_02_43_90</strain>
    </source>
</reference>
<proteinExistence type="predicted"/>
<comment type="caution">
    <text evidence="1">The sequence shown here is derived from an EMBL/GenBank/DDBJ whole genome shotgun (WGS) entry which is preliminary data.</text>
</comment>
<dbReference type="AlphaFoldDB" id="A0A1J4V4B4"/>
<organism evidence="1 2">
    <name type="scientific">Candidatus Nomurabacteria bacterium CG1_02_43_90</name>
    <dbReference type="NCBI Taxonomy" id="1805281"/>
    <lineage>
        <taxon>Bacteria</taxon>
        <taxon>Candidatus Nomuraibacteriota</taxon>
    </lineage>
</organism>
<gene>
    <name evidence="1" type="ORF">AUJ77_01555</name>
</gene>
<sequence length="232" mass="26325">MLEYSFHESLKNSNTQTGTPVSKFFEYTEAHAHDGVGETLSTSQVLLETLRNSEGVFFEDVSSMYPLIDSRILVRREDVEMVMHSLFENRDILIDPKGLYPNVAWWDLAQGNEGLKNAFLEGRAHLNGVVAVVGFEPSEKLDIVDQKNILDEPSLFWGADGSNLDRHFVASARGTVSHDDLRFIVFRFPYQHFPESEMTDAEIEGGEKNPQGKLQYIFRGIYLPKTKGQIVH</sequence>
<dbReference type="Proteomes" id="UP000181992">
    <property type="component" value="Unassembled WGS sequence"/>
</dbReference>
<accession>A0A1J4V4B4</accession>
<evidence type="ECO:0000313" key="2">
    <source>
        <dbReference type="Proteomes" id="UP000181992"/>
    </source>
</evidence>